<dbReference type="InterPro" id="IPR048297">
    <property type="entry name" value="DUF936_dom_pln"/>
</dbReference>
<dbReference type="EMBL" id="CAMAPE010000038">
    <property type="protein sequence ID" value="CAH9101407.1"/>
    <property type="molecule type" value="Genomic_DNA"/>
</dbReference>
<feature type="compositionally biased region" description="Basic and acidic residues" evidence="1">
    <location>
        <begin position="496"/>
        <end position="512"/>
    </location>
</feature>
<dbReference type="PANTHER" id="PTHR31928">
    <property type="entry name" value="EXPRESSED PROTEIN"/>
    <property type="match status" value="1"/>
</dbReference>
<evidence type="ECO:0000313" key="5">
    <source>
        <dbReference type="Proteomes" id="UP001152484"/>
    </source>
</evidence>
<feature type="compositionally biased region" description="Low complexity" evidence="1">
    <location>
        <begin position="173"/>
        <end position="185"/>
    </location>
</feature>
<dbReference type="Pfam" id="PF06075">
    <property type="entry name" value="DUF936"/>
    <property type="match status" value="1"/>
</dbReference>
<dbReference type="Proteomes" id="UP001152484">
    <property type="component" value="Unassembled WGS sequence"/>
</dbReference>
<protein>
    <submittedName>
        <fullName evidence="4">Uncharacterized protein</fullName>
    </submittedName>
</protein>
<evidence type="ECO:0000259" key="2">
    <source>
        <dbReference type="Pfam" id="PF06075"/>
    </source>
</evidence>
<keyword evidence="5" id="KW-1185">Reference proteome</keyword>
<feature type="region of interest" description="Disordered" evidence="1">
    <location>
        <begin position="560"/>
        <end position="606"/>
    </location>
</feature>
<feature type="compositionally biased region" description="Low complexity" evidence="1">
    <location>
        <begin position="560"/>
        <end position="576"/>
    </location>
</feature>
<feature type="compositionally biased region" description="Basic and acidic residues" evidence="1">
    <location>
        <begin position="291"/>
        <end position="310"/>
    </location>
</feature>
<organism evidence="4 5">
    <name type="scientific">Cuscuta europaea</name>
    <name type="common">European dodder</name>
    <dbReference type="NCBI Taxonomy" id="41803"/>
    <lineage>
        <taxon>Eukaryota</taxon>
        <taxon>Viridiplantae</taxon>
        <taxon>Streptophyta</taxon>
        <taxon>Embryophyta</taxon>
        <taxon>Tracheophyta</taxon>
        <taxon>Spermatophyta</taxon>
        <taxon>Magnoliopsida</taxon>
        <taxon>eudicotyledons</taxon>
        <taxon>Gunneridae</taxon>
        <taxon>Pentapetalae</taxon>
        <taxon>asterids</taxon>
        <taxon>lamiids</taxon>
        <taxon>Solanales</taxon>
        <taxon>Convolvulaceae</taxon>
        <taxon>Cuscuteae</taxon>
        <taxon>Cuscuta</taxon>
        <taxon>Cuscuta subgen. Cuscuta</taxon>
    </lineage>
</organism>
<feature type="compositionally biased region" description="Basic and acidic residues" evidence="1">
    <location>
        <begin position="319"/>
        <end position="343"/>
    </location>
</feature>
<feature type="domain" description="DUF6857" evidence="3">
    <location>
        <begin position="391"/>
        <end position="710"/>
    </location>
</feature>
<feature type="compositionally biased region" description="Basic and acidic residues" evidence="1">
    <location>
        <begin position="236"/>
        <end position="245"/>
    </location>
</feature>
<evidence type="ECO:0000313" key="4">
    <source>
        <dbReference type="EMBL" id="CAH9101407.1"/>
    </source>
</evidence>
<comment type="caution">
    <text evidence="4">The sequence shown here is derived from an EMBL/GenBank/DDBJ whole genome shotgun (WGS) entry which is preliminary data.</text>
</comment>
<feature type="compositionally biased region" description="Low complexity" evidence="1">
    <location>
        <begin position="197"/>
        <end position="214"/>
    </location>
</feature>
<feature type="compositionally biased region" description="Low complexity" evidence="1">
    <location>
        <begin position="144"/>
        <end position="153"/>
    </location>
</feature>
<accession>A0A9P1EEX1</accession>
<evidence type="ECO:0000259" key="3">
    <source>
        <dbReference type="Pfam" id="PF21647"/>
    </source>
</evidence>
<feature type="compositionally biased region" description="Basic and acidic residues" evidence="1">
    <location>
        <begin position="161"/>
        <end position="170"/>
    </location>
</feature>
<dbReference type="InterPro" id="IPR049172">
    <property type="entry name" value="DUF6857_pln"/>
</dbReference>
<feature type="region of interest" description="Disordered" evidence="1">
    <location>
        <begin position="284"/>
        <end position="366"/>
    </location>
</feature>
<evidence type="ECO:0000256" key="1">
    <source>
        <dbReference type="SAM" id="MobiDB-lite"/>
    </source>
</evidence>
<feature type="region of interest" description="Disordered" evidence="1">
    <location>
        <begin position="484"/>
        <end position="512"/>
    </location>
</feature>
<dbReference type="PANTHER" id="PTHR31928:SF4">
    <property type="entry name" value="OS08G0541500 PROTEIN"/>
    <property type="match status" value="1"/>
</dbReference>
<dbReference type="AlphaFoldDB" id="A0A9P1EEX1"/>
<dbReference type="OrthoDB" id="1908057at2759"/>
<feature type="domain" description="DUF936" evidence="2">
    <location>
        <begin position="4"/>
        <end position="120"/>
    </location>
</feature>
<dbReference type="Pfam" id="PF21647">
    <property type="entry name" value="DUF6857"/>
    <property type="match status" value="1"/>
</dbReference>
<proteinExistence type="predicted"/>
<feature type="region of interest" description="Disordered" evidence="1">
    <location>
        <begin position="136"/>
        <end position="214"/>
    </location>
</feature>
<sequence>MATLVPGVLLKLLQHMNTDVKVAGEHRSSLLQVVSIVPALAGRDLFPNQGFYLKVSDSSHATYVSLPDEEHDLILSDKIQLGQFIHVERLEASSPVPILKGVRPLPGRHPCVGTPEDIVAANPLGFLNNNNPGSNIFQDKASKSHSVVSKSGVLRSSGGGAKEEKREKRAPALSKSKSQLSKLTLNLIGDKRKDSPMKSNKSSSSKSIPSSPTSCYSLPNSFEKFANGVKHQAKIKGLERLEKSSSTRGTSPTTKKVLRGNPSAKSMGLGIEFLGPKALRKSWEGGNMEVKGGRESPRLKVIKRDSKPETRSTSAPRKPTSERMPSREENKELSVKASLKEESGSPCTKKVSTKGDPIHLESSSKLKTSPVKKLCGEVTNGLPGNLVKVPINNRRMTEGSISWSPLPSSLTKLGKEVMKYRDAAQISAIEAIQEASVAENLLRCLSTYSELSTTAREDNPQPVVEQFLALHSSLNSARQVADALAKSTTAADHEEEEKPPCEEAEKLTSEKRKQAASSWINAALATNLSPFSLYTPTTTKQATTSANPSPTSILVLGNTAAKASAAKSQPKSRQSKNAPSGTTPRRLSDVGQKPKPTLPPREWARGDGLGEAVDLAQMLRIESQDWFLGFVEKFLDADVDIAALSDNGQIAGMLTQLKSVNDWLDQIIGGNEAGDDVEEASRISSDTIDRIRKKIYEYLLTHVESAAAALGGTGSQQPSATLETKVRR</sequence>
<gene>
    <name evidence="4" type="ORF">CEURO_LOCUS15372</name>
</gene>
<dbReference type="InterPro" id="IPR010341">
    <property type="entry name" value="DUF936_pln"/>
</dbReference>
<feature type="region of interest" description="Disordered" evidence="1">
    <location>
        <begin position="236"/>
        <end position="269"/>
    </location>
</feature>
<name>A0A9P1EEX1_CUSEU</name>
<reference evidence="4" key="1">
    <citation type="submission" date="2022-07" db="EMBL/GenBank/DDBJ databases">
        <authorList>
            <person name="Macas J."/>
            <person name="Novak P."/>
            <person name="Neumann P."/>
        </authorList>
    </citation>
    <scope>NUCLEOTIDE SEQUENCE</scope>
</reference>